<feature type="transmembrane region" description="Helical" evidence="9">
    <location>
        <begin position="181"/>
        <end position="202"/>
    </location>
</feature>
<dbReference type="Proteomes" id="UP001596439">
    <property type="component" value="Unassembled WGS sequence"/>
</dbReference>
<dbReference type="InterPro" id="IPR038770">
    <property type="entry name" value="Na+/solute_symporter_sf"/>
</dbReference>
<protein>
    <submittedName>
        <fullName evidence="11">Cation:proton antiporter</fullName>
    </submittedName>
</protein>
<feature type="transmembrane region" description="Helical" evidence="9">
    <location>
        <begin position="116"/>
        <end position="137"/>
    </location>
</feature>
<reference evidence="12" key="1">
    <citation type="journal article" date="2019" name="Int. J. Syst. Evol. Microbiol.">
        <title>The Global Catalogue of Microorganisms (GCM) 10K type strain sequencing project: providing services to taxonomists for standard genome sequencing and annotation.</title>
        <authorList>
            <consortium name="The Broad Institute Genomics Platform"/>
            <consortium name="The Broad Institute Genome Sequencing Center for Infectious Disease"/>
            <person name="Wu L."/>
            <person name="Ma J."/>
        </authorList>
    </citation>
    <scope>NUCLEOTIDE SEQUENCE [LARGE SCALE GENOMIC DNA]</scope>
    <source>
        <strain evidence="12">CCUG 55590</strain>
    </source>
</reference>
<comment type="subcellular location">
    <subcellularLocation>
        <location evidence="1">Cell membrane</location>
        <topology evidence="1">Multi-pass membrane protein</topology>
    </subcellularLocation>
</comment>
<feature type="transmembrane region" description="Helical" evidence="9">
    <location>
        <begin position="59"/>
        <end position="76"/>
    </location>
</feature>
<feature type="transmembrane region" description="Helical" evidence="9">
    <location>
        <begin position="335"/>
        <end position="354"/>
    </location>
</feature>
<evidence type="ECO:0000256" key="1">
    <source>
        <dbReference type="ARBA" id="ARBA00004651"/>
    </source>
</evidence>
<dbReference type="InterPro" id="IPR006153">
    <property type="entry name" value="Cation/H_exchanger_TM"/>
</dbReference>
<keyword evidence="8 9" id="KW-0472">Membrane</keyword>
<keyword evidence="5 9" id="KW-0812">Transmembrane</keyword>
<keyword evidence="7" id="KW-0406">Ion transport</keyword>
<dbReference type="Gene3D" id="1.20.1530.20">
    <property type="match status" value="1"/>
</dbReference>
<comment type="caution">
    <text evidence="11">The sequence shown here is derived from an EMBL/GenBank/DDBJ whole genome shotgun (WGS) entry which is preliminary data.</text>
</comment>
<feature type="transmembrane region" description="Helical" evidence="9">
    <location>
        <begin position="88"/>
        <end position="110"/>
    </location>
</feature>
<feature type="transmembrane region" description="Helical" evidence="9">
    <location>
        <begin position="369"/>
        <end position="387"/>
    </location>
</feature>
<keyword evidence="3" id="KW-0050">Antiport</keyword>
<accession>A0ABW2PM91</accession>
<keyword evidence="4" id="KW-1003">Cell membrane</keyword>
<gene>
    <name evidence="11" type="ORF">ACFQO8_01290</name>
</gene>
<evidence type="ECO:0000256" key="8">
    <source>
        <dbReference type="ARBA" id="ARBA00023136"/>
    </source>
</evidence>
<evidence type="ECO:0000256" key="3">
    <source>
        <dbReference type="ARBA" id="ARBA00022449"/>
    </source>
</evidence>
<dbReference type="Pfam" id="PF00999">
    <property type="entry name" value="Na_H_Exchanger"/>
    <property type="match status" value="1"/>
</dbReference>
<evidence type="ECO:0000256" key="2">
    <source>
        <dbReference type="ARBA" id="ARBA00022448"/>
    </source>
</evidence>
<dbReference type="PANTHER" id="PTHR32507">
    <property type="entry name" value="NA(+)/H(+) ANTIPORTER 1"/>
    <property type="match status" value="1"/>
</dbReference>
<evidence type="ECO:0000256" key="5">
    <source>
        <dbReference type="ARBA" id="ARBA00022692"/>
    </source>
</evidence>
<feature type="domain" description="Cation/H+ exchanger transmembrane" evidence="10">
    <location>
        <begin position="21"/>
        <end position="393"/>
    </location>
</feature>
<organism evidence="11 12">
    <name type="scientific">Exiguobacterium aestuarii</name>
    <dbReference type="NCBI Taxonomy" id="273527"/>
    <lineage>
        <taxon>Bacteria</taxon>
        <taxon>Bacillati</taxon>
        <taxon>Bacillota</taxon>
        <taxon>Bacilli</taxon>
        <taxon>Bacillales</taxon>
        <taxon>Bacillales Family XII. Incertae Sedis</taxon>
        <taxon>Exiguobacterium</taxon>
    </lineage>
</organism>
<dbReference type="RefSeq" id="WP_214786255.1">
    <property type="nucleotide sequence ID" value="NZ_JANIEL010000005.1"/>
</dbReference>
<evidence type="ECO:0000256" key="7">
    <source>
        <dbReference type="ARBA" id="ARBA00023065"/>
    </source>
</evidence>
<evidence type="ECO:0000256" key="4">
    <source>
        <dbReference type="ARBA" id="ARBA00022475"/>
    </source>
</evidence>
<feature type="transmembrane region" description="Helical" evidence="9">
    <location>
        <begin position="274"/>
        <end position="293"/>
    </location>
</feature>
<evidence type="ECO:0000259" key="10">
    <source>
        <dbReference type="Pfam" id="PF00999"/>
    </source>
</evidence>
<keyword evidence="6 9" id="KW-1133">Transmembrane helix</keyword>
<evidence type="ECO:0000256" key="9">
    <source>
        <dbReference type="SAM" id="Phobius"/>
    </source>
</evidence>
<name>A0ABW2PM91_9BACL</name>
<dbReference type="EMBL" id="JBHTCE010000001">
    <property type="protein sequence ID" value="MFC7388755.1"/>
    <property type="molecule type" value="Genomic_DNA"/>
</dbReference>
<sequence length="407" mass="44538">MELILISISLLIGVGIMSQWLAWRYQIPAIIIMTLAGVLAGPILGLFDPRELLGDLYSPIISFAVAIILFEGSLGLHFSEINQFRRSIVRIVTVGVALSFVGMSLLIQYVGGLHWVVAWTMGALFVVTGPTVVIPLLRQAHLKDRVGAILKWEGIIVDPVGALLGLFVVRLGYIVYEGMDLWMQLLFAGACIIGIGLGYLFGHLLMGWFVAEKVPRYLRASVTLTAVLILFSLSELMMHEVGLLAVTAMGMTMANTKHRDEEIIEELQSFKEDISILLISSVFILLTASLSRAELLNIFQWPLLLTIAGILFLVRPVAIYLSTIGGGLPLAERGFIGWIAPRGIVAMTVAGFFAEEVAHLGIDDAKQMLPLTLGLVFISVTLHGLTIRPLARKLKLIDVQKEAKADE</sequence>
<keyword evidence="12" id="KW-1185">Reference proteome</keyword>
<keyword evidence="2" id="KW-0813">Transport</keyword>
<feature type="transmembrane region" description="Helical" evidence="9">
    <location>
        <begin position="299"/>
        <end position="323"/>
    </location>
</feature>
<feature type="transmembrane region" description="Helical" evidence="9">
    <location>
        <begin position="30"/>
        <end position="47"/>
    </location>
</feature>
<evidence type="ECO:0000256" key="6">
    <source>
        <dbReference type="ARBA" id="ARBA00022989"/>
    </source>
</evidence>
<feature type="transmembrane region" description="Helical" evidence="9">
    <location>
        <begin position="6"/>
        <end position="23"/>
    </location>
</feature>
<dbReference type="PANTHER" id="PTHR32507:SF0">
    <property type="entry name" value="NA(+)_H(+) ANTIPORTER 2-RELATED"/>
    <property type="match status" value="1"/>
</dbReference>
<proteinExistence type="predicted"/>
<evidence type="ECO:0000313" key="12">
    <source>
        <dbReference type="Proteomes" id="UP001596439"/>
    </source>
</evidence>
<evidence type="ECO:0000313" key="11">
    <source>
        <dbReference type="EMBL" id="MFC7388755.1"/>
    </source>
</evidence>